<dbReference type="Proteomes" id="UP000326062">
    <property type="component" value="Chromosome 2"/>
</dbReference>
<keyword evidence="1" id="KW-0285">Flavoprotein</keyword>
<dbReference type="GO" id="GO:0005743">
    <property type="term" value="C:mitochondrial inner membrane"/>
    <property type="evidence" value="ECO:0007669"/>
    <property type="project" value="TreeGrafter"/>
</dbReference>
<dbReference type="GO" id="GO:0006783">
    <property type="term" value="P:heme biosynthetic process"/>
    <property type="evidence" value="ECO:0007669"/>
    <property type="project" value="TreeGrafter"/>
</dbReference>
<name>A0A5J5MSX5_MUNRE</name>
<evidence type="ECO:0000256" key="1">
    <source>
        <dbReference type="ARBA" id="ARBA00022630"/>
    </source>
</evidence>
<dbReference type="Pfam" id="PF01593">
    <property type="entry name" value="Amino_oxidase"/>
    <property type="match status" value="1"/>
</dbReference>
<evidence type="ECO:0000259" key="3">
    <source>
        <dbReference type="Pfam" id="PF01593"/>
    </source>
</evidence>
<sequence>FSISPSNEHPGLISFRMDWLELLAYSKLPCVRQTFLGTFSTTSVCGALHAMPSCIRGLLRPSRPFSKPLFWAGLRDLTTPRGKDPDETVHCFAQRRFGSEVASLATDSLLLGVFAGNSCELSIRSCFPSLFQAEQTFHSILLGPLLGAGWGPQLGSARIRQARAECWRQGSLRGGLETLPQAINAHLTSRGVSVLQGQPVCGLSLRAEGRWKVSLGDSSLEADHVISAIPASVLSELLPAEAAPLAHALSTITAVSVTVVNLQCQGARLSTLGTVSDSVAFPEQGGSPSGLRVTMMLGGSWLQTLGARGCILSQGLFQQEAEKAAATQLGLNESPSHCLVHLHQNSIPQDTLGHWQKLDERIESRRQAVACVLGTEPNS</sequence>
<accession>A0A5J5MSX5</accession>
<evidence type="ECO:0000256" key="2">
    <source>
        <dbReference type="ARBA" id="ARBA00022827"/>
    </source>
</evidence>
<dbReference type="Gene3D" id="3.50.50.60">
    <property type="entry name" value="FAD/NAD(P)-binding domain"/>
    <property type="match status" value="1"/>
</dbReference>
<dbReference type="InterPro" id="IPR050464">
    <property type="entry name" value="Zeta_carotene_desat/Oxidored"/>
</dbReference>
<evidence type="ECO:0000313" key="4">
    <source>
        <dbReference type="EMBL" id="KAB0382456.1"/>
    </source>
</evidence>
<feature type="domain" description="Amine oxidase" evidence="3">
    <location>
        <begin position="72"/>
        <end position="348"/>
    </location>
</feature>
<evidence type="ECO:0000313" key="5">
    <source>
        <dbReference type="Proteomes" id="UP000326062"/>
    </source>
</evidence>
<proteinExistence type="predicted"/>
<dbReference type="PANTHER" id="PTHR42923:SF3">
    <property type="entry name" value="PROTOPORPHYRINOGEN OXIDASE"/>
    <property type="match status" value="1"/>
</dbReference>
<dbReference type="AlphaFoldDB" id="A0A5J5MSX5"/>
<dbReference type="EMBL" id="VCEB01000002">
    <property type="protein sequence ID" value="KAB0382456.1"/>
    <property type="molecule type" value="Genomic_DNA"/>
</dbReference>
<gene>
    <name evidence="4" type="ORF">FD755_004373</name>
</gene>
<keyword evidence="2" id="KW-0274">FAD</keyword>
<dbReference type="PANTHER" id="PTHR42923">
    <property type="entry name" value="PROTOPORPHYRINOGEN OXIDASE"/>
    <property type="match status" value="1"/>
</dbReference>
<dbReference type="InterPro" id="IPR002937">
    <property type="entry name" value="Amino_oxidase"/>
</dbReference>
<reference evidence="4 5" key="1">
    <citation type="submission" date="2019-06" db="EMBL/GenBank/DDBJ databases">
        <title>Discovery of a novel chromosome fission-fusion reversal in muntjac.</title>
        <authorList>
            <person name="Mudd A.B."/>
            <person name="Bredeson J.V."/>
            <person name="Baum R."/>
            <person name="Hockemeyer D."/>
            <person name="Rokhsar D.S."/>
        </authorList>
    </citation>
    <scope>NUCLEOTIDE SEQUENCE [LARGE SCALE GENOMIC DNA]</scope>
    <source>
        <strain evidence="4">UCam_UCB_Mr</strain>
        <tissue evidence="4">Fibroblast cell line</tissue>
    </source>
</reference>
<keyword evidence="5" id="KW-1185">Reference proteome</keyword>
<dbReference type="SUPFAM" id="SSF54373">
    <property type="entry name" value="FAD-linked reductases, C-terminal domain"/>
    <property type="match status" value="1"/>
</dbReference>
<dbReference type="SUPFAM" id="SSF51905">
    <property type="entry name" value="FAD/NAD(P)-binding domain"/>
    <property type="match status" value="1"/>
</dbReference>
<feature type="non-terminal residue" evidence="4">
    <location>
        <position position="1"/>
    </location>
</feature>
<dbReference type="GO" id="GO:0004729">
    <property type="term" value="F:oxygen-dependent protoporphyrinogen oxidase activity"/>
    <property type="evidence" value="ECO:0007669"/>
    <property type="project" value="TreeGrafter"/>
</dbReference>
<protein>
    <recommendedName>
        <fullName evidence="3">Amine oxidase domain-containing protein</fullName>
    </recommendedName>
</protein>
<comment type="caution">
    <text evidence="4">The sequence shown here is derived from an EMBL/GenBank/DDBJ whole genome shotgun (WGS) entry which is preliminary data.</text>
</comment>
<dbReference type="InterPro" id="IPR036188">
    <property type="entry name" value="FAD/NAD-bd_sf"/>
</dbReference>
<organism evidence="4 5">
    <name type="scientific">Muntiacus reevesi</name>
    <name type="common">Reeves' muntjac</name>
    <name type="synonym">Cervus reevesi</name>
    <dbReference type="NCBI Taxonomy" id="9886"/>
    <lineage>
        <taxon>Eukaryota</taxon>
        <taxon>Metazoa</taxon>
        <taxon>Chordata</taxon>
        <taxon>Craniata</taxon>
        <taxon>Vertebrata</taxon>
        <taxon>Euteleostomi</taxon>
        <taxon>Mammalia</taxon>
        <taxon>Eutheria</taxon>
        <taxon>Laurasiatheria</taxon>
        <taxon>Artiodactyla</taxon>
        <taxon>Ruminantia</taxon>
        <taxon>Pecora</taxon>
        <taxon>Cervidae</taxon>
        <taxon>Muntiacinae</taxon>
        <taxon>Muntiacus</taxon>
    </lineage>
</organism>